<protein>
    <submittedName>
        <fullName evidence="2">Uncharacterized protein</fullName>
    </submittedName>
</protein>
<accession>A0AAV2TC95</accession>
<evidence type="ECO:0000313" key="3">
    <source>
        <dbReference type="Proteomes" id="UP001497525"/>
    </source>
</evidence>
<evidence type="ECO:0000313" key="2">
    <source>
        <dbReference type="EMBL" id="CAL5134350.1"/>
    </source>
</evidence>
<sequence length="313" mass="36525">MTDIGKRILVLQFSCINLHRKAWRRFLLKLKAFRSLLNMMDEFSDHVNNIREVLDHAKLTAEGDESTSVPFYKIFRTLDNEVSFLEGLRRNKSTIQSIMIYIDRGLEPSLQNRLQDRQKNLKDLIRNMAKSRQENMLELDRMHRENLALQIDLSTSLENRGNSDNESAEDNEEGYRELQFKISQNEYGQLRRTLEAIENAATIFTSHRPALLEKGKAIEVDLQSVLNTPTDEETKLLHRAAIAHDKIKNETPPSFVSMTSCLWKTYDKHTEALKCKINLEQTVKKIHEEVSRYLEDAYEFEEALQDLTDHLSQ</sequence>
<organism evidence="2 3">
    <name type="scientific">Calicophoron daubneyi</name>
    <name type="common">Rumen fluke</name>
    <name type="synonym">Paramphistomum daubneyi</name>
    <dbReference type="NCBI Taxonomy" id="300641"/>
    <lineage>
        <taxon>Eukaryota</taxon>
        <taxon>Metazoa</taxon>
        <taxon>Spiralia</taxon>
        <taxon>Lophotrochozoa</taxon>
        <taxon>Platyhelminthes</taxon>
        <taxon>Trematoda</taxon>
        <taxon>Digenea</taxon>
        <taxon>Plagiorchiida</taxon>
        <taxon>Pronocephalata</taxon>
        <taxon>Paramphistomoidea</taxon>
        <taxon>Paramphistomidae</taxon>
        <taxon>Calicophoron</taxon>
    </lineage>
</organism>
<feature type="region of interest" description="Disordered" evidence="1">
    <location>
        <begin position="154"/>
        <end position="174"/>
    </location>
</feature>
<gene>
    <name evidence="2" type="ORF">CDAUBV1_LOCUS7552</name>
</gene>
<comment type="caution">
    <text evidence="2">The sequence shown here is derived from an EMBL/GenBank/DDBJ whole genome shotgun (WGS) entry which is preliminary data.</text>
</comment>
<evidence type="ECO:0000256" key="1">
    <source>
        <dbReference type="SAM" id="MobiDB-lite"/>
    </source>
</evidence>
<dbReference type="EMBL" id="CAXLJL010000190">
    <property type="protein sequence ID" value="CAL5134350.1"/>
    <property type="molecule type" value="Genomic_DNA"/>
</dbReference>
<proteinExistence type="predicted"/>
<reference evidence="2" key="1">
    <citation type="submission" date="2024-06" db="EMBL/GenBank/DDBJ databases">
        <authorList>
            <person name="Liu X."/>
            <person name="Lenzi L."/>
            <person name="Haldenby T S."/>
            <person name="Uol C."/>
        </authorList>
    </citation>
    <scope>NUCLEOTIDE SEQUENCE</scope>
</reference>
<dbReference type="Proteomes" id="UP001497525">
    <property type="component" value="Unassembled WGS sequence"/>
</dbReference>
<name>A0AAV2TC95_CALDB</name>
<dbReference type="AlphaFoldDB" id="A0AAV2TC95"/>